<dbReference type="SUPFAM" id="SSF52058">
    <property type="entry name" value="L domain-like"/>
    <property type="match status" value="1"/>
</dbReference>
<evidence type="ECO:0000256" key="2">
    <source>
        <dbReference type="ARBA" id="ARBA00022737"/>
    </source>
</evidence>
<keyword evidence="1" id="KW-0433">Leucine-rich repeat</keyword>
<gene>
    <name evidence="6" type="primary">LOC103495261</name>
</gene>
<dbReference type="Pfam" id="PF23282">
    <property type="entry name" value="WHD_ROQ1"/>
    <property type="match status" value="1"/>
</dbReference>
<dbReference type="SUPFAM" id="SSF52540">
    <property type="entry name" value="P-loop containing nucleoside triphosphate hydrolases"/>
    <property type="match status" value="1"/>
</dbReference>
<evidence type="ECO:0000256" key="3">
    <source>
        <dbReference type="ARBA" id="ARBA00022821"/>
    </source>
</evidence>
<dbReference type="PANTHER" id="PTHR11017:SF570">
    <property type="entry name" value="DISEASE RESISTANCE PROTEIN (TIR-NBS CLASS)-RELATED"/>
    <property type="match status" value="1"/>
</dbReference>
<dbReference type="Pfam" id="PF00931">
    <property type="entry name" value="NB-ARC"/>
    <property type="match status" value="1"/>
</dbReference>
<dbReference type="Proteomes" id="UP001652600">
    <property type="component" value="Chromosome 5"/>
</dbReference>
<dbReference type="Gene3D" id="3.40.50.10140">
    <property type="entry name" value="Toll/interleukin-1 receptor homology (TIR) domain"/>
    <property type="match status" value="1"/>
</dbReference>
<dbReference type="SMART" id="SM00382">
    <property type="entry name" value="AAA"/>
    <property type="match status" value="1"/>
</dbReference>
<dbReference type="InterPro" id="IPR032675">
    <property type="entry name" value="LRR_dom_sf"/>
</dbReference>
<name>A0ABM3KU55_CUCME</name>
<dbReference type="GeneID" id="103495261"/>
<dbReference type="PRINTS" id="PR00364">
    <property type="entry name" value="DISEASERSIST"/>
</dbReference>
<sequence>MYRASGSSSSHVRLPFDVFLNFRGEDTRSSFTSHLHMALCQKGVKVFIDDDKLPRGEEICTSLLKAIEESKISIVIISENYASSHWCLDELIKIIMCNKSNNRQVVFPVFYKVDPSQVRQQSGRFGEEFGKLQVRFSNKMQAWSEALTFISSMSGWDLKNYESEASLIQIIVQEVRKKLKNSGTTQLDVAKYPVGINIQVNNLLLHVMPNGVTMVGLYGIGGMGKTTLAKALYNRISDDFEGCCFLANVREASNQHWGLVELQKALLRKILMDDSIKISNIGIGISTIRDLLCSKKILLVLDDVDTHEQLQALAGGHHWFGHGSKVIATTRNKQLLASHGFNILRRVNGLNAIEGLELFSWHAFKNSHPSSDYLHLSKHAVHYCKGLPLALEVLGSFLNSIDDQSKFKHILDEYENSYLDKDIQDILRISYDELEQDVKEIFLYISCCFVNEDKNKVQMMLQACDCHFRLEMGIKKLTDLSLINIDMFNCVEMHDLIQQMGHTIHLLEPSNSHKRKRFLFEKDVMDVLNGDTEARAVKAIKLNFPQPTELDIDSRAFEKVKNLVVLKVHNVTSSKSLEYLPSSLRWIIWPKFPFSSLPSSYSMEKLIELTMPSSFIKHFGNGFMNCEWLKRIDLSRSEFLEEISDLSSAINLEELDLSWCNNLVRVHESVGSLGKLATLDLSSHSNGFTQFPSNLKLKSLKELVMKECRIVKRYPHFSEEMKSSLEELRIEYSCVTDLSPTIGHLTGLTHLTIVECKEFTTLPKILKVPEGVIFMNAQGCKSLARFPDNIAGFISCDLEFVDRKYRQLILMNCDIPEWFDYKSRNNSITFPTTFNYPGWRLKVLAACVKVQVHDCVTQYHNTAELECQVFFNDIPVWSSEDEEKCLVEESRWLSLEASPNDYTWFIVLNPHRDFYLDLDDMMEGSPETDVSQLCFGINSMEMDHNIIPDDNWNSIGGSIWKNFTVLFTPRPELSDAKVSIKSCGVHVIMEE</sequence>
<dbReference type="Gene3D" id="3.40.50.300">
    <property type="entry name" value="P-loop containing nucleotide triphosphate hydrolases"/>
    <property type="match status" value="1"/>
</dbReference>
<dbReference type="PROSITE" id="PS50104">
    <property type="entry name" value="TIR"/>
    <property type="match status" value="1"/>
</dbReference>
<dbReference type="SUPFAM" id="SSF46785">
    <property type="entry name" value="Winged helix' DNA-binding domain"/>
    <property type="match status" value="1"/>
</dbReference>
<dbReference type="SMART" id="SM00255">
    <property type="entry name" value="TIR"/>
    <property type="match status" value="1"/>
</dbReference>
<dbReference type="InterPro" id="IPR036390">
    <property type="entry name" value="WH_DNA-bd_sf"/>
</dbReference>
<organism evidence="5 6">
    <name type="scientific">Cucumis melo</name>
    <name type="common">Muskmelon</name>
    <dbReference type="NCBI Taxonomy" id="3656"/>
    <lineage>
        <taxon>Eukaryota</taxon>
        <taxon>Viridiplantae</taxon>
        <taxon>Streptophyta</taxon>
        <taxon>Embryophyta</taxon>
        <taxon>Tracheophyta</taxon>
        <taxon>Spermatophyta</taxon>
        <taxon>Magnoliopsida</taxon>
        <taxon>eudicotyledons</taxon>
        <taxon>Gunneridae</taxon>
        <taxon>Pentapetalae</taxon>
        <taxon>rosids</taxon>
        <taxon>fabids</taxon>
        <taxon>Cucurbitales</taxon>
        <taxon>Cucurbitaceae</taxon>
        <taxon>Benincaseae</taxon>
        <taxon>Cucumis</taxon>
    </lineage>
</organism>
<dbReference type="InterPro" id="IPR058192">
    <property type="entry name" value="WHD_ROQ1-like"/>
</dbReference>
<dbReference type="InterPro" id="IPR000157">
    <property type="entry name" value="TIR_dom"/>
</dbReference>
<keyword evidence="3" id="KW-0611">Plant defense</keyword>
<dbReference type="InterPro" id="IPR044974">
    <property type="entry name" value="Disease_R_plants"/>
</dbReference>
<evidence type="ECO:0000313" key="5">
    <source>
        <dbReference type="Proteomes" id="UP001652600"/>
    </source>
</evidence>
<dbReference type="InterPro" id="IPR027417">
    <property type="entry name" value="P-loop_NTPase"/>
</dbReference>
<keyword evidence="2" id="KW-0677">Repeat</keyword>
<dbReference type="SUPFAM" id="SSF52200">
    <property type="entry name" value="Toll/Interleukin receptor TIR domain"/>
    <property type="match status" value="1"/>
</dbReference>
<evidence type="ECO:0000256" key="1">
    <source>
        <dbReference type="ARBA" id="ARBA00022614"/>
    </source>
</evidence>
<keyword evidence="5" id="KW-1185">Reference proteome</keyword>
<proteinExistence type="predicted"/>
<reference evidence="6" key="1">
    <citation type="submission" date="2025-08" db="UniProtKB">
        <authorList>
            <consortium name="RefSeq"/>
        </authorList>
    </citation>
    <scope>IDENTIFICATION</scope>
    <source>
        <tissue evidence="6">Stem</tissue>
    </source>
</reference>
<dbReference type="RefSeq" id="XP_050941329.1">
    <property type="nucleotide sequence ID" value="XM_051085372.1"/>
</dbReference>
<evidence type="ECO:0000259" key="4">
    <source>
        <dbReference type="PROSITE" id="PS50104"/>
    </source>
</evidence>
<dbReference type="InterPro" id="IPR042197">
    <property type="entry name" value="Apaf_helical"/>
</dbReference>
<evidence type="ECO:0000313" key="6">
    <source>
        <dbReference type="RefSeq" id="XP_050941329.1"/>
    </source>
</evidence>
<dbReference type="InterPro" id="IPR002182">
    <property type="entry name" value="NB-ARC"/>
</dbReference>
<protein>
    <submittedName>
        <fullName evidence="6">Disease resistance protein RPV1-like</fullName>
    </submittedName>
</protein>
<accession>A0ABM3KU55</accession>
<dbReference type="Pfam" id="PF01582">
    <property type="entry name" value="TIR"/>
    <property type="match status" value="1"/>
</dbReference>
<dbReference type="Gene3D" id="3.80.10.10">
    <property type="entry name" value="Ribonuclease Inhibitor"/>
    <property type="match status" value="1"/>
</dbReference>
<dbReference type="InterPro" id="IPR035897">
    <property type="entry name" value="Toll_tir_struct_dom_sf"/>
</dbReference>
<feature type="domain" description="TIR" evidence="4">
    <location>
        <begin position="14"/>
        <end position="179"/>
    </location>
</feature>
<dbReference type="InterPro" id="IPR003593">
    <property type="entry name" value="AAA+_ATPase"/>
</dbReference>
<dbReference type="Gene3D" id="1.10.8.430">
    <property type="entry name" value="Helical domain of apoptotic protease-activating factors"/>
    <property type="match status" value="1"/>
</dbReference>
<dbReference type="PANTHER" id="PTHR11017">
    <property type="entry name" value="LEUCINE-RICH REPEAT-CONTAINING PROTEIN"/>
    <property type="match status" value="1"/>
</dbReference>